<evidence type="ECO:0000256" key="2">
    <source>
        <dbReference type="ARBA" id="ARBA00022801"/>
    </source>
</evidence>
<dbReference type="PANTHER" id="PTHR48081">
    <property type="entry name" value="AB HYDROLASE SUPERFAMILY PROTEIN C4A8.06C"/>
    <property type="match status" value="1"/>
</dbReference>
<dbReference type="SUPFAM" id="SSF53474">
    <property type="entry name" value="alpha/beta-Hydrolases"/>
    <property type="match status" value="1"/>
</dbReference>
<dbReference type="InterPro" id="IPR033140">
    <property type="entry name" value="Lipase_GDXG_put_SER_AS"/>
</dbReference>
<feature type="non-terminal residue" evidence="6">
    <location>
        <position position="171"/>
    </location>
</feature>
<keyword evidence="7" id="KW-1185">Reference proteome</keyword>
<feature type="domain" description="Alpha/beta hydrolase fold-3" evidence="5">
    <location>
        <begin position="9"/>
        <end position="118"/>
    </location>
</feature>
<evidence type="ECO:0000256" key="1">
    <source>
        <dbReference type="ARBA" id="ARBA00010515"/>
    </source>
</evidence>
<dbReference type="InterPro" id="IPR050300">
    <property type="entry name" value="GDXG_lipolytic_enzyme"/>
</dbReference>
<feature type="region of interest" description="Disordered" evidence="4">
    <location>
        <begin position="149"/>
        <end position="171"/>
    </location>
</feature>
<keyword evidence="2" id="KW-0378">Hydrolase</keyword>
<comment type="caution">
    <text evidence="6">The sequence shown here is derived from an EMBL/GenBank/DDBJ whole genome shotgun (WGS) entry which is preliminary data.</text>
</comment>
<evidence type="ECO:0000313" key="6">
    <source>
        <dbReference type="EMBL" id="CAK0790334.1"/>
    </source>
</evidence>
<name>A0ABN9PJ61_9DINO</name>
<organism evidence="6 7">
    <name type="scientific">Prorocentrum cordatum</name>
    <dbReference type="NCBI Taxonomy" id="2364126"/>
    <lineage>
        <taxon>Eukaryota</taxon>
        <taxon>Sar</taxon>
        <taxon>Alveolata</taxon>
        <taxon>Dinophyceae</taxon>
        <taxon>Prorocentrales</taxon>
        <taxon>Prorocentraceae</taxon>
        <taxon>Prorocentrum</taxon>
    </lineage>
</organism>
<evidence type="ECO:0000259" key="5">
    <source>
        <dbReference type="Pfam" id="PF07859"/>
    </source>
</evidence>
<dbReference type="InterPro" id="IPR013094">
    <property type="entry name" value="AB_hydrolase_3"/>
</dbReference>
<comment type="similarity">
    <text evidence="1">Belongs to the 'GDXG' lipolytic enzyme family.</text>
</comment>
<reference evidence="6" key="1">
    <citation type="submission" date="2023-10" db="EMBL/GenBank/DDBJ databases">
        <authorList>
            <person name="Chen Y."/>
            <person name="Shah S."/>
            <person name="Dougan E. K."/>
            <person name="Thang M."/>
            <person name="Chan C."/>
        </authorList>
    </citation>
    <scope>NUCLEOTIDE SEQUENCE [LARGE SCALE GENOMIC DNA]</scope>
</reference>
<dbReference type="Pfam" id="PF07859">
    <property type="entry name" value="Abhydrolase_3"/>
    <property type="match status" value="1"/>
</dbReference>
<sequence>GYEWYSPQDVYRPVTSRLAAVTGMPVLCFDYRKAPEHRHPAQLEDALAALRFAAGHGPAGPGKAPRLFLAGDSAGGGLALALAVRLRDEPVEGVVIAGISVVSPMTDLTCSGESYTSRRWTEDGDTRRDPIFRAADPVKDSMDGIYRLLGQPGEEGSFAPTEPSISPLHAE</sequence>
<evidence type="ECO:0000256" key="4">
    <source>
        <dbReference type="SAM" id="MobiDB-lite"/>
    </source>
</evidence>
<feature type="non-terminal residue" evidence="6">
    <location>
        <position position="1"/>
    </location>
</feature>
<dbReference type="Gene3D" id="3.40.50.1820">
    <property type="entry name" value="alpha/beta hydrolase"/>
    <property type="match status" value="1"/>
</dbReference>
<dbReference type="PROSITE" id="PS01174">
    <property type="entry name" value="LIPASE_GDXG_SER"/>
    <property type="match status" value="1"/>
</dbReference>
<evidence type="ECO:0000256" key="3">
    <source>
        <dbReference type="PROSITE-ProRule" id="PRU10038"/>
    </source>
</evidence>
<feature type="active site" evidence="3">
    <location>
        <position position="73"/>
    </location>
</feature>
<protein>
    <recommendedName>
        <fullName evidence="5">Alpha/beta hydrolase fold-3 domain-containing protein</fullName>
    </recommendedName>
</protein>
<dbReference type="InterPro" id="IPR029058">
    <property type="entry name" value="AB_hydrolase_fold"/>
</dbReference>
<evidence type="ECO:0000313" key="7">
    <source>
        <dbReference type="Proteomes" id="UP001189429"/>
    </source>
</evidence>
<accession>A0ABN9PJ61</accession>
<proteinExistence type="inferred from homology"/>
<gene>
    <name evidence="6" type="ORF">PCOR1329_LOCUS1631</name>
</gene>
<dbReference type="EMBL" id="CAUYUJ010000400">
    <property type="protein sequence ID" value="CAK0790334.1"/>
    <property type="molecule type" value="Genomic_DNA"/>
</dbReference>
<dbReference type="Proteomes" id="UP001189429">
    <property type="component" value="Unassembled WGS sequence"/>
</dbReference>
<dbReference type="PANTHER" id="PTHR48081:SF30">
    <property type="entry name" value="ACETYL-HYDROLASE LIPR-RELATED"/>
    <property type="match status" value="1"/>
</dbReference>